<dbReference type="RefSeq" id="WP_015099818.1">
    <property type="nucleotide sequence ID" value="NC_019673.1"/>
</dbReference>
<gene>
    <name evidence="2" type="ordered locus">BN6_23890</name>
</gene>
<evidence type="ECO:0000313" key="3">
    <source>
        <dbReference type="Proteomes" id="UP000006281"/>
    </source>
</evidence>
<dbReference type="EMBL" id="HE804045">
    <property type="protein sequence ID" value="CCH29706.1"/>
    <property type="molecule type" value="Genomic_DNA"/>
</dbReference>
<reference evidence="2 3" key="1">
    <citation type="journal article" date="2012" name="BMC Genomics">
        <title>Complete genome sequence of Saccharothrix espanaensis DSM 44229T and comparison to the other completely sequenced Pseudonocardiaceae.</title>
        <authorList>
            <person name="Strobel T."/>
            <person name="Al-Dilaimi A."/>
            <person name="Blom J."/>
            <person name="Gessner A."/>
            <person name="Kalinowski J."/>
            <person name="Luzhetska M."/>
            <person name="Puhler A."/>
            <person name="Szczepanowski R."/>
            <person name="Bechthold A."/>
            <person name="Ruckert C."/>
        </authorList>
    </citation>
    <scope>NUCLEOTIDE SEQUENCE [LARGE SCALE GENOMIC DNA]</scope>
    <source>
        <strain evidence="3">ATCC 51144 / DSM 44229 / JCM 9112 / NBRC 15066 / NRRL 15764</strain>
    </source>
</reference>
<dbReference type="AlphaFoldDB" id="K0JUS6"/>
<dbReference type="SMART" id="SM00418">
    <property type="entry name" value="HTH_ARSR"/>
    <property type="match status" value="1"/>
</dbReference>
<dbReference type="InterPro" id="IPR036388">
    <property type="entry name" value="WH-like_DNA-bd_sf"/>
</dbReference>
<dbReference type="InterPro" id="IPR036390">
    <property type="entry name" value="WH_DNA-bd_sf"/>
</dbReference>
<name>K0JUS6_SACES</name>
<dbReference type="PATRIC" id="fig|1179773.3.peg.2388"/>
<dbReference type="Gene3D" id="1.10.10.10">
    <property type="entry name" value="Winged helix-like DNA-binding domain superfamily/Winged helix DNA-binding domain"/>
    <property type="match status" value="1"/>
</dbReference>
<evidence type="ECO:0000259" key="1">
    <source>
        <dbReference type="SMART" id="SM00418"/>
    </source>
</evidence>
<dbReference type="SUPFAM" id="SSF46785">
    <property type="entry name" value="Winged helix' DNA-binding domain"/>
    <property type="match status" value="1"/>
</dbReference>
<dbReference type="KEGG" id="sesp:BN6_23890"/>
<organism evidence="2 3">
    <name type="scientific">Saccharothrix espanaensis (strain ATCC 51144 / DSM 44229 / JCM 9112 / NBRC 15066 / NRRL 15764)</name>
    <dbReference type="NCBI Taxonomy" id="1179773"/>
    <lineage>
        <taxon>Bacteria</taxon>
        <taxon>Bacillati</taxon>
        <taxon>Actinomycetota</taxon>
        <taxon>Actinomycetes</taxon>
        <taxon>Pseudonocardiales</taxon>
        <taxon>Pseudonocardiaceae</taxon>
        <taxon>Saccharothrix</taxon>
    </lineage>
</organism>
<dbReference type="HOGENOM" id="CLU_087580_2_1_11"/>
<dbReference type="eggNOG" id="COG2345">
    <property type="taxonomic scope" value="Bacteria"/>
</dbReference>
<dbReference type="OrthoDB" id="7945987at2"/>
<evidence type="ECO:0000313" key="2">
    <source>
        <dbReference type="EMBL" id="CCH29706.1"/>
    </source>
</evidence>
<dbReference type="STRING" id="1179773.BN6_23890"/>
<protein>
    <recommendedName>
        <fullName evidence="1">HTH arsR-type domain-containing protein</fullName>
    </recommendedName>
</protein>
<dbReference type="BioCyc" id="SESP1179773:BN6_RS11610-MONOMER"/>
<sequence length="168" mass="18599">MGTDEDVALDRARARSHPLRLALLDLLARGPLTATGAAAELGTNSGATSFHLRRLALFGLVEEVAGHTGREKPWRLASQPADALDERDDLRYARWREQRHRYPRRWRRQSAAGYTLHLTPDEVDALGAAILDLVAPYFDRDQDPPAGSAPVALTTRMFPLAAPEELEP</sequence>
<dbReference type="InterPro" id="IPR001845">
    <property type="entry name" value="HTH_ArsR_DNA-bd_dom"/>
</dbReference>
<feature type="domain" description="HTH arsR-type" evidence="1">
    <location>
        <begin position="10"/>
        <end position="89"/>
    </location>
</feature>
<dbReference type="GO" id="GO:0003700">
    <property type="term" value="F:DNA-binding transcription factor activity"/>
    <property type="evidence" value="ECO:0007669"/>
    <property type="project" value="InterPro"/>
</dbReference>
<dbReference type="Proteomes" id="UP000006281">
    <property type="component" value="Chromosome"/>
</dbReference>
<accession>K0JUS6</accession>
<dbReference type="Pfam" id="PF12840">
    <property type="entry name" value="HTH_20"/>
    <property type="match status" value="1"/>
</dbReference>
<keyword evidence="3" id="KW-1185">Reference proteome</keyword>
<proteinExistence type="predicted"/>